<keyword evidence="4 11" id="KW-0808">Transferase</keyword>
<keyword evidence="6 9" id="KW-1133">Transmembrane helix</keyword>
<evidence type="ECO:0000313" key="12">
    <source>
        <dbReference type="Proteomes" id="UP001220530"/>
    </source>
</evidence>
<dbReference type="Pfam" id="PF02397">
    <property type="entry name" value="Bac_transf"/>
    <property type="match status" value="1"/>
</dbReference>
<dbReference type="PANTHER" id="PTHR30576">
    <property type="entry name" value="COLANIC BIOSYNTHESIS UDP-GLUCOSE LIPID CARRIER TRANSFERASE"/>
    <property type="match status" value="1"/>
</dbReference>
<evidence type="ECO:0000256" key="3">
    <source>
        <dbReference type="ARBA" id="ARBA00022475"/>
    </source>
</evidence>
<organism evidence="11 12">
    <name type="scientific">Devosia algicola</name>
    <dbReference type="NCBI Taxonomy" id="3026418"/>
    <lineage>
        <taxon>Bacteria</taxon>
        <taxon>Pseudomonadati</taxon>
        <taxon>Pseudomonadota</taxon>
        <taxon>Alphaproteobacteria</taxon>
        <taxon>Hyphomicrobiales</taxon>
        <taxon>Devosiaceae</taxon>
        <taxon>Devosia</taxon>
    </lineage>
</organism>
<dbReference type="Proteomes" id="UP001220530">
    <property type="component" value="Chromosome"/>
</dbReference>
<evidence type="ECO:0000259" key="10">
    <source>
        <dbReference type="Pfam" id="PF02397"/>
    </source>
</evidence>
<gene>
    <name evidence="11" type="ORF">PSQ19_01545</name>
</gene>
<keyword evidence="7 9" id="KW-0472">Membrane</keyword>
<feature type="domain" description="Bacterial sugar transferase" evidence="10">
    <location>
        <begin position="34"/>
        <end position="222"/>
    </location>
</feature>
<evidence type="ECO:0000256" key="9">
    <source>
        <dbReference type="SAM" id="Phobius"/>
    </source>
</evidence>
<evidence type="ECO:0000256" key="5">
    <source>
        <dbReference type="ARBA" id="ARBA00022692"/>
    </source>
</evidence>
<dbReference type="InterPro" id="IPR003362">
    <property type="entry name" value="Bact_transf"/>
</dbReference>
<feature type="transmembrane region" description="Helical" evidence="9">
    <location>
        <begin position="39"/>
        <end position="62"/>
    </location>
</feature>
<reference evidence="11 12" key="1">
    <citation type="submission" date="2023-02" db="EMBL/GenBank/DDBJ databases">
        <title>Devosia algicola sp. nov., isolated from the phycosphere of marine algae.</title>
        <authorList>
            <person name="Kim J.M."/>
            <person name="Lee J.K."/>
            <person name="Choi B.J."/>
            <person name="Bayburt H."/>
            <person name="Jeon C.O."/>
        </authorList>
    </citation>
    <scope>NUCLEOTIDE SEQUENCE [LARGE SCALE GENOMIC DNA]</scope>
    <source>
        <strain evidence="11 12">G20-9</strain>
    </source>
</reference>
<dbReference type="EMBL" id="CP118246">
    <property type="protein sequence ID" value="WDR02937.1"/>
    <property type="molecule type" value="Genomic_DNA"/>
</dbReference>
<proteinExistence type="inferred from homology"/>
<comment type="subcellular location">
    <subcellularLocation>
        <location evidence="1">Cell membrane</location>
    </subcellularLocation>
</comment>
<evidence type="ECO:0000256" key="1">
    <source>
        <dbReference type="ARBA" id="ARBA00004236"/>
    </source>
</evidence>
<keyword evidence="3" id="KW-1003">Cell membrane</keyword>
<keyword evidence="5 9" id="KW-0812">Transmembrane</keyword>
<sequence>MLYELPWKQTNAGIVLASGKPTTKRGVIFYGVFKRVLDITLVILALPAVLPVVIILGVLVAADGGPALYSQPRVGRNGKIFKFWKLRSMVPNAKLELERYLERSPEAREEWETTQKLKCDPRLTFVGRYLRRYSLDELPQLWNVLVGDMSLVGPRPMMPEQRTLYPGTAYYSLRPGLTGLWQISARNCSSFAARAEYDNSYAMTVSASTDINILFRTVSVVFRGTGC</sequence>
<evidence type="ECO:0000256" key="6">
    <source>
        <dbReference type="ARBA" id="ARBA00022989"/>
    </source>
</evidence>
<dbReference type="PANTHER" id="PTHR30576:SF4">
    <property type="entry name" value="UNDECAPRENYL-PHOSPHATE GALACTOSE PHOSPHOTRANSFERASE"/>
    <property type="match status" value="1"/>
</dbReference>
<comment type="similarity">
    <text evidence="2">Belongs to the bacterial sugar transferase family.</text>
</comment>
<dbReference type="RefSeq" id="WP_282219339.1">
    <property type="nucleotide sequence ID" value="NZ_CP118246.1"/>
</dbReference>
<evidence type="ECO:0000256" key="7">
    <source>
        <dbReference type="ARBA" id="ARBA00023136"/>
    </source>
</evidence>
<name>A0ABY7YP26_9HYPH</name>
<protein>
    <submittedName>
        <fullName evidence="11">Sugar transferase</fullName>
    </submittedName>
</protein>
<keyword evidence="8" id="KW-0270">Exopolysaccharide synthesis</keyword>
<evidence type="ECO:0000256" key="8">
    <source>
        <dbReference type="ARBA" id="ARBA00023169"/>
    </source>
</evidence>
<evidence type="ECO:0000256" key="4">
    <source>
        <dbReference type="ARBA" id="ARBA00022679"/>
    </source>
</evidence>
<accession>A0ABY7YP26</accession>
<keyword evidence="12" id="KW-1185">Reference proteome</keyword>
<evidence type="ECO:0000313" key="11">
    <source>
        <dbReference type="EMBL" id="WDR02937.1"/>
    </source>
</evidence>
<dbReference type="GO" id="GO:0016740">
    <property type="term" value="F:transferase activity"/>
    <property type="evidence" value="ECO:0007669"/>
    <property type="project" value="UniProtKB-KW"/>
</dbReference>
<evidence type="ECO:0000256" key="2">
    <source>
        <dbReference type="ARBA" id="ARBA00006464"/>
    </source>
</evidence>